<evidence type="ECO:0000313" key="2">
    <source>
        <dbReference type="EMBL" id="GAI04331.1"/>
    </source>
</evidence>
<name>X1LER0_9ZZZZ</name>
<keyword evidence="1" id="KW-0812">Transmembrane</keyword>
<comment type="caution">
    <text evidence="2">The sequence shown here is derived from an EMBL/GenBank/DDBJ whole genome shotgun (WGS) entry which is preliminary data.</text>
</comment>
<dbReference type="EMBL" id="BARV01007167">
    <property type="protein sequence ID" value="GAI04331.1"/>
    <property type="molecule type" value="Genomic_DNA"/>
</dbReference>
<evidence type="ECO:0008006" key="3">
    <source>
        <dbReference type="Google" id="ProtNLM"/>
    </source>
</evidence>
<keyword evidence="1" id="KW-0472">Membrane</keyword>
<reference evidence="2" key="1">
    <citation type="journal article" date="2014" name="Front. Microbiol.">
        <title>High frequency of phylogenetically diverse reductive dehalogenase-homologous genes in deep subseafloor sedimentary metagenomes.</title>
        <authorList>
            <person name="Kawai M."/>
            <person name="Futagami T."/>
            <person name="Toyoda A."/>
            <person name="Takaki Y."/>
            <person name="Nishi S."/>
            <person name="Hori S."/>
            <person name="Arai W."/>
            <person name="Tsubouchi T."/>
            <person name="Morono Y."/>
            <person name="Uchiyama I."/>
            <person name="Ito T."/>
            <person name="Fujiyama A."/>
            <person name="Inagaki F."/>
            <person name="Takami H."/>
        </authorList>
    </citation>
    <scope>NUCLEOTIDE SEQUENCE</scope>
    <source>
        <strain evidence="2">Expedition CK06-06</strain>
    </source>
</reference>
<protein>
    <recommendedName>
        <fullName evidence="3">Sialidase domain-containing protein</fullName>
    </recommendedName>
</protein>
<proteinExistence type="predicted"/>
<feature type="transmembrane region" description="Helical" evidence="1">
    <location>
        <begin position="37"/>
        <end position="59"/>
    </location>
</feature>
<dbReference type="SUPFAM" id="SSF50939">
    <property type="entry name" value="Sialidases"/>
    <property type="match status" value="1"/>
</dbReference>
<dbReference type="InterPro" id="IPR036278">
    <property type="entry name" value="Sialidase_sf"/>
</dbReference>
<organism evidence="2">
    <name type="scientific">marine sediment metagenome</name>
    <dbReference type="NCBI Taxonomy" id="412755"/>
    <lineage>
        <taxon>unclassified sequences</taxon>
        <taxon>metagenomes</taxon>
        <taxon>ecological metagenomes</taxon>
    </lineage>
</organism>
<evidence type="ECO:0000256" key="1">
    <source>
        <dbReference type="SAM" id="Phobius"/>
    </source>
</evidence>
<keyword evidence="1" id="KW-1133">Transmembrane helix</keyword>
<dbReference type="AlphaFoldDB" id="X1LER0"/>
<gene>
    <name evidence="2" type="ORF">S06H3_14642</name>
</gene>
<sequence>MSPYEGGDIWFYTLVYGDTNNIKKEEREIMKKKIHKIFGVSLTLVMVLSLMMFFAPVAIAADYEENDWGEWGLPDTEPDTDIGPIAVAPDGTLYAGVFYEDASDYFWKVCMSEDDGYTWDDTDLDDLPSDGTARDNLIVSIVVSPNYAEDETVYVGIFDGPDGPVVWRLEDAGDDATSLKPIGNPSSPKVVAKAMLSSVSKRSPPQVTSASMMT</sequence>
<accession>X1LER0</accession>